<dbReference type="Gene3D" id="1.20.1720.10">
    <property type="entry name" value="Multidrug resistance protein D"/>
    <property type="match status" value="1"/>
</dbReference>
<feature type="transmembrane region" description="Helical" evidence="7">
    <location>
        <begin position="180"/>
        <end position="203"/>
    </location>
</feature>
<dbReference type="FunFam" id="1.20.1720.10:FF:000012">
    <property type="entry name" value="MFS toxin efflux pump (AflT)"/>
    <property type="match status" value="1"/>
</dbReference>
<proteinExistence type="inferred from homology"/>
<feature type="transmembrane region" description="Helical" evidence="7">
    <location>
        <begin position="419"/>
        <end position="443"/>
    </location>
</feature>
<feature type="region of interest" description="Disordered" evidence="6">
    <location>
        <begin position="1"/>
        <end position="21"/>
    </location>
</feature>
<reference evidence="9" key="1">
    <citation type="journal article" date="2016" name="J. Am. Chem. Soc.">
        <title>OxaD, a versatile indolic nitrone synthase from the marine-derived fungus Penicillium oxalicum F30.</title>
        <authorList>
            <person name="Newmister S.A."/>
            <person name="Gober C.M."/>
            <person name="Romminger S."/>
            <person name="Yu F."/>
            <person name="Tripathi A."/>
            <person name="Parra L.L."/>
            <person name="Williams R.M."/>
            <person name="Berlinck R.G."/>
            <person name="Joullie M.M."/>
            <person name="Sherman D.H."/>
        </authorList>
    </citation>
    <scope>NUCLEOTIDE SEQUENCE</scope>
    <source>
        <strain evidence="9">F30</strain>
    </source>
</reference>
<dbReference type="PANTHER" id="PTHR23501:SF199">
    <property type="entry name" value="MFS EFFLUX TRANSPORTER INPD-RELATED"/>
    <property type="match status" value="1"/>
</dbReference>
<dbReference type="Pfam" id="PF07690">
    <property type="entry name" value="MFS_1"/>
    <property type="match status" value="1"/>
</dbReference>
<dbReference type="CDD" id="cd17502">
    <property type="entry name" value="MFS_Azr1_MDR_like"/>
    <property type="match status" value="1"/>
</dbReference>
<feature type="transmembrane region" description="Helical" evidence="7">
    <location>
        <begin position="63"/>
        <end position="81"/>
    </location>
</feature>
<feature type="transmembrane region" description="Helical" evidence="7">
    <location>
        <begin position="150"/>
        <end position="168"/>
    </location>
</feature>
<dbReference type="AlphaFoldDB" id="A0A1B2TT24"/>
<feature type="compositionally biased region" description="Polar residues" evidence="6">
    <location>
        <begin position="1"/>
        <end position="15"/>
    </location>
</feature>
<accession>A0A1B2TT24</accession>
<dbReference type="PROSITE" id="PS00217">
    <property type="entry name" value="SUGAR_TRANSPORT_2"/>
    <property type="match status" value="1"/>
</dbReference>
<feature type="transmembrane region" description="Helical" evidence="7">
    <location>
        <begin position="25"/>
        <end position="51"/>
    </location>
</feature>
<feature type="transmembrane region" description="Helical" evidence="7">
    <location>
        <begin position="255"/>
        <end position="275"/>
    </location>
</feature>
<dbReference type="FunFam" id="1.20.1250.20:FF:000196">
    <property type="entry name" value="MFS toxin efflux pump (AflT)"/>
    <property type="match status" value="1"/>
</dbReference>
<dbReference type="InterPro" id="IPR005829">
    <property type="entry name" value="Sugar_transporter_CS"/>
</dbReference>
<name>A0A1B2TT24_PENOX</name>
<dbReference type="SUPFAM" id="SSF103473">
    <property type="entry name" value="MFS general substrate transporter"/>
    <property type="match status" value="1"/>
</dbReference>
<feature type="transmembrane region" description="Helical" evidence="7">
    <location>
        <begin position="118"/>
        <end position="138"/>
    </location>
</feature>
<protein>
    <submittedName>
        <fullName evidence="9">OxaE</fullName>
    </submittedName>
</protein>
<organism evidence="9">
    <name type="scientific">Penicillium oxalicum</name>
    <dbReference type="NCBI Taxonomy" id="69781"/>
    <lineage>
        <taxon>Eukaryota</taxon>
        <taxon>Fungi</taxon>
        <taxon>Dikarya</taxon>
        <taxon>Ascomycota</taxon>
        <taxon>Pezizomycotina</taxon>
        <taxon>Eurotiomycetes</taxon>
        <taxon>Eurotiomycetidae</taxon>
        <taxon>Eurotiales</taxon>
        <taxon>Aspergillaceae</taxon>
        <taxon>Penicillium</taxon>
    </lineage>
</organism>
<evidence type="ECO:0000313" key="9">
    <source>
        <dbReference type="EMBL" id="AOC84389.1"/>
    </source>
</evidence>
<evidence type="ECO:0000259" key="8">
    <source>
        <dbReference type="PROSITE" id="PS50850"/>
    </source>
</evidence>
<feature type="transmembrane region" description="Helical" evidence="7">
    <location>
        <begin position="224"/>
        <end position="243"/>
    </location>
</feature>
<evidence type="ECO:0000256" key="5">
    <source>
        <dbReference type="ARBA" id="ARBA00023136"/>
    </source>
</evidence>
<feature type="transmembrane region" description="Helical" evidence="7">
    <location>
        <begin position="495"/>
        <end position="514"/>
    </location>
</feature>
<dbReference type="GO" id="GO:0022857">
    <property type="term" value="F:transmembrane transporter activity"/>
    <property type="evidence" value="ECO:0007669"/>
    <property type="project" value="InterPro"/>
</dbReference>
<keyword evidence="4 7" id="KW-1133">Transmembrane helix</keyword>
<dbReference type="Gene3D" id="1.20.1250.20">
    <property type="entry name" value="MFS general substrate transporter like domains"/>
    <property type="match status" value="1"/>
</dbReference>
<feature type="transmembrane region" description="Helical" evidence="7">
    <location>
        <begin position="355"/>
        <end position="374"/>
    </location>
</feature>
<dbReference type="PANTHER" id="PTHR23501">
    <property type="entry name" value="MAJOR FACILITATOR SUPERFAMILY"/>
    <property type="match status" value="1"/>
</dbReference>
<feature type="transmembrane region" description="Helical" evidence="7">
    <location>
        <begin position="93"/>
        <end position="112"/>
    </location>
</feature>
<dbReference type="InterPro" id="IPR020846">
    <property type="entry name" value="MFS_dom"/>
</dbReference>
<dbReference type="PROSITE" id="PS50850">
    <property type="entry name" value="MFS"/>
    <property type="match status" value="1"/>
</dbReference>
<feature type="domain" description="Major facilitator superfamily (MFS) profile" evidence="8">
    <location>
        <begin position="28"/>
        <end position="517"/>
    </location>
</feature>
<feature type="transmembrane region" description="Helical" evidence="7">
    <location>
        <begin position="296"/>
        <end position="317"/>
    </location>
</feature>
<keyword evidence="5 7" id="KW-0472">Membrane</keyword>
<feature type="transmembrane region" description="Helical" evidence="7">
    <location>
        <begin position="386"/>
        <end position="407"/>
    </location>
</feature>
<evidence type="ECO:0000256" key="4">
    <source>
        <dbReference type="ARBA" id="ARBA00022989"/>
    </source>
</evidence>
<dbReference type="GO" id="GO:0005886">
    <property type="term" value="C:plasma membrane"/>
    <property type="evidence" value="ECO:0007669"/>
    <property type="project" value="TreeGrafter"/>
</dbReference>
<evidence type="ECO:0000256" key="7">
    <source>
        <dbReference type="SAM" id="Phobius"/>
    </source>
</evidence>
<dbReference type="InterPro" id="IPR036259">
    <property type="entry name" value="MFS_trans_sf"/>
</dbReference>
<dbReference type="EMBL" id="KX601657">
    <property type="protein sequence ID" value="AOC84389.1"/>
    <property type="molecule type" value="Genomic_DNA"/>
</dbReference>
<evidence type="ECO:0000256" key="2">
    <source>
        <dbReference type="ARBA" id="ARBA00007520"/>
    </source>
</evidence>
<evidence type="ECO:0000256" key="6">
    <source>
        <dbReference type="SAM" id="MobiDB-lite"/>
    </source>
</evidence>
<evidence type="ECO:0000256" key="3">
    <source>
        <dbReference type="ARBA" id="ARBA00022692"/>
    </source>
</evidence>
<evidence type="ECO:0000256" key="1">
    <source>
        <dbReference type="ARBA" id="ARBA00004141"/>
    </source>
</evidence>
<sequence>MEKTATVTEDASQAAPSGGPKASTVAFLTVALCLGIFCVSLDVTIIATAIPRITDQFGSLEDVGWYGSSYLLTNCATTLAFGKLYTYYSTKSVYLSALGLFEIGSAVCGATPTSLGLILGRCLAGLGGGGLFSGSLLIITQVVPLHRRPIFTALLGGMFGIASVIGPLDSLGGAFTDHVSWRWCFYINLPIGAITAIFVFFLFDAPKPAQARPNLRDLLGKLDPIGTILFLPAIVCLLLALQWGGNQYAWGNYRIIVLFAVSGALLVAFLGCQIWSGDNATLPPRIMRNRNIWSSAWFALTLNGAYMVFIYYLPIWFQAVKSASATKSGIMIIPIVLAVVIVSILSGAAVTAFGYYNPLMILAPLVLVVGAGLLTTLEPNSGSAKWIGYQILVGTGAGLGQQLPFMVVQTVLPIGDVPIGTAVLTFCQTLGGAIFISVAQTVFTNKLTSNLRAQNPSVNVTDVPGVGGASLPSKFSGDQLGSVLQSYSSAVTHTFYVGVALAALTVFGTVALEWKCVKNKDKPSVVHGENRDSDCMSLRERNF</sequence>
<feature type="transmembrane region" description="Helical" evidence="7">
    <location>
        <begin position="329"/>
        <end position="348"/>
    </location>
</feature>
<dbReference type="InterPro" id="IPR011701">
    <property type="entry name" value="MFS"/>
</dbReference>
<comment type="subcellular location">
    <subcellularLocation>
        <location evidence="1">Membrane</location>
        <topology evidence="1">Multi-pass membrane protein</topology>
    </subcellularLocation>
</comment>
<keyword evidence="3 7" id="KW-0812">Transmembrane</keyword>
<comment type="similarity">
    <text evidence="2">Belongs to the major facilitator superfamily. TCR/Tet family.</text>
</comment>